<evidence type="ECO:0008006" key="3">
    <source>
        <dbReference type="Google" id="ProtNLM"/>
    </source>
</evidence>
<dbReference type="EMBL" id="LSRQ01001643">
    <property type="protein sequence ID" value="OAY76999.1"/>
    <property type="molecule type" value="Genomic_DNA"/>
</dbReference>
<dbReference type="SUPFAM" id="SSF56219">
    <property type="entry name" value="DNase I-like"/>
    <property type="match status" value="1"/>
</dbReference>
<name>A0A199VIS1_ANACO</name>
<accession>A0A199VIS1</accession>
<dbReference type="Proteomes" id="UP000092600">
    <property type="component" value="Unassembled WGS sequence"/>
</dbReference>
<comment type="caution">
    <text evidence="1">The sequence shown here is derived from an EMBL/GenBank/DDBJ whole genome shotgun (WGS) entry which is preliminary data.</text>
</comment>
<proteinExistence type="predicted"/>
<dbReference type="Gene3D" id="3.60.10.10">
    <property type="entry name" value="Endonuclease/exonuclease/phosphatase"/>
    <property type="match status" value="1"/>
</dbReference>
<evidence type="ECO:0000313" key="1">
    <source>
        <dbReference type="EMBL" id="OAY76999.1"/>
    </source>
</evidence>
<dbReference type="PANTHER" id="PTHR33710:SF71">
    <property type="entry name" value="ENDONUCLEASE_EXONUCLEASE_PHOSPHATASE DOMAIN-CONTAINING PROTEIN"/>
    <property type="match status" value="1"/>
</dbReference>
<dbReference type="PANTHER" id="PTHR33710">
    <property type="entry name" value="BNAC02G09200D PROTEIN"/>
    <property type="match status" value="1"/>
</dbReference>
<gene>
    <name evidence="1" type="ORF">ACMD2_21691</name>
</gene>
<evidence type="ECO:0000313" key="2">
    <source>
        <dbReference type="Proteomes" id="UP000092600"/>
    </source>
</evidence>
<organism evidence="1 2">
    <name type="scientific">Ananas comosus</name>
    <name type="common">Pineapple</name>
    <name type="synonym">Ananas ananas</name>
    <dbReference type="NCBI Taxonomy" id="4615"/>
    <lineage>
        <taxon>Eukaryota</taxon>
        <taxon>Viridiplantae</taxon>
        <taxon>Streptophyta</taxon>
        <taxon>Embryophyta</taxon>
        <taxon>Tracheophyta</taxon>
        <taxon>Spermatophyta</taxon>
        <taxon>Magnoliopsida</taxon>
        <taxon>Liliopsida</taxon>
        <taxon>Poales</taxon>
        <taxon>Bromeliaceae</taxon>
        <taxon>Bromelioideae</taxon>
        <taxon>Ananas</taxon>
    </lineage>
</organism>
<reference evidence="1 2" key="1">
    <citation type="journal article" date="2016" name="DNA Res.">
        <title>The draft genome of MD-2 pineapple using hybrid error correction of long reads.</title>
        <authorList>
            <person name="Redwan R.M."/>
            <person name="Saidin A."/>
            <person name="Kumar S.V."/>
        </authorList>
    </citation>
    <scope>NUCLEOTIDE SEQUENCE [LARGE SCALE GENOMIC DNA]</scope>
    <source>
        <strain evidence="2">cv. MD2</strain>
        <tissue evidence="1">Leaf</tissue>
    </source>
</reference>
<dbReference type="InterPro" id="IPR036691">
    <property type="entry name" value="Endo/exonu/phosph_ase_sf"/>
</dbReference>
<protein>
    <recommendedName>
        <fullName evidence="3">Endonuclease/exonuclease/phosphatase domain-containing protein</fullName>
    </recommendedName>
</protein>
<sequence length="185" mass="21602">MALFADLISNLEAIDLPLSNQNFTWSNMQHTPTLAKLDRFLVSTEWDQSFLLCKVKALPRITSDHTPIVLSTRLPPASRRFWFERVWLSNEDFRSKVPLWWSEVASKNSDILTITAKLRHCREGDGNTKFFYVMANDRKRNNYIEVIKDDAGRQITDDKLKRSYFFQSYKRVFGRAEDCPTSIGD</sequence>
<dbReference type="AlphaFoldDB" id="A0A199VIS1"/>